<comment type="caution">
    <text evidence="1">The sequence shown here is derived from an EMBL/GenBank/DDBJ whole genome shotgun (WGS) entry which is preliminary data.</text>
</comment>
<dbReference type="EMBL" id="JABXOR010001398">
    <property type="protein sequence ID" value="NVP02798.1"/>
    <property type="molecule type" value="Genomic_DNA"/>
</dbReference>
<sequence>KNQNPSAIQKHSNTFIDSVLAFDNELMHEILKSENGQERIEKSIINYMKDFKNEYGFEPVGFQFHVDEGTFYKQKDFDRIEDEGLKNRMVKTVNPETGEDGYLKQNFHAQAIFLNFDKETGKSCLRNMRKQDWRDCQNLLHKHFKEYGFDRGEPKQTAEKDHKNKDEFIKGLKKKIETLEETERDLVLKVRKKGIELLDIYDEMDGIAEDSIRFNDTRNKIIDTAKSVVERPKVFNFIKNSYEKLKKTKIFSKIDGLKNFVLDKFEITNEDLGLEQKEELKIEEPKVEAVKFEPVEEDSSIEELRADIEKIDQKVEEKAKVTKSQAKYARGKRKRKGP</sequence>
<dbReference type="AlphaFoldDB" id="A0A850R2N0"/>
<evidence type="ECO:0000313" key="2">
    <source>
        <dbReference type="Proteomes" id="UP000533429"/>
    </source>
</evidence>
<reference evidence="1 2" key="1">
    <citation type="submission" date="2020-06" db="EMBL/GenBank/DDBJ databases">
        <title>Photobacterium damselae subsp. damselae comparative genomics.</title>
        <authorList>
            <person name="Osorio C.R."/>
        </authorList>
    </citation>
    <scope>NUCLEOTIDE SEQUENCE [LARGE SCALE GENOMIC DNA]</scope>
    <source>
        <strain evidence="1 2">TW250/03</strain>
    </source>
</reference>
<proteinExistence type="predicted"/>
<name>A0A850R2N0_PHODD</name>
<accession>A0A850R2N0</accession>
<gene>
    <name evidence="1" type="ORF">HWA77_21550</name>
</gene>
<feature type="non-terminal residue" evidence="1">
    <location>
        <position position="1"/>
    </location>
</feature>
<protein>
    <submittedName>
        <fullName evidence="1">Uncharacterized protein</fullName>
    </submittedName>
</protein>
<dbReference type="Proteomes" id="UP000533429">
    <property type="component" value="Unassembled WGS sequence"/>
</dbReference>
<evidence type="ECO:0000313" key="1">
    <source>
        <dbReference type="EMBL" id="NVP02798.1"/>
    </source>
</evidence>
<organism evidence="1 2">
    <name type="scientific">Photobacterium damselae subsp. damselae</name>
    <name type="common">Listonella damsela</name>
    <dbReference type="NCBI Taxonomy" id="85581"/>
    <lineage>
        <taxon>Bacteria</taxon>
        <taxon>Pseudomonadati</taxon>
        <taxon>Pseudomonadota</taxon>
        <taxon>Gammaproteobacteria</taxon>
        <taxon>Vibrionales</taxon>
        <taxon>Vibrionaceae</taxon>
        <taxon>Photobacterium</taxon>
    </lineage>
</organism>